<proteinExistence type="predicted"/>
<evidence type="ECO:0000256" key="2">
    <source>
        <dbReference type="ARBA" id="ARBA00022692"/>
    </source>
</evidence>
<evidence type="ECO:0000256" key="5">
    <source>
        <dbReference type="SAM" id="Phobius"/>
    </source>
</evidence>
<evidence type="ECO:0000259" key="6">
    <source>
        <dbReference type="Pfam" id="PF00892"/>
    </source>
</evidence>
<dbReference type="RefSeq" id="WP_335422409.1">
    <property type="nucleotide sequence ID" value="NZ_JBALHR010000004.1"/>
</dbReference>
<evidence type="ECO:0000313" key="8">
    <source>
        <dbReference type="Proteomes" id="UP001431963"/>
    </source>
</evidence>
<evidence type="ECO:0000313" key="7">
    <source>
        <dbReference type="EMBL" id="MEH7828458.1"/>
    </source>
</evidence>
<keyword evidence="4 5" id="KW-0472">Membrane</keyword>
<feature type="domain" description="EamA" evidence="6">
    <location>
        <begin position="10"/>
        <end position="133"/>
    </location>
</feature>
<reference evidence="7" key="1">
    <citation type="submission" date="2024-02" db="EMBL/GenBank/DDBJ databases">
        <title>Genome sequences of strain Gemmobacter sp. JM10B15.</title>
        <authorList>
            <person name="Zhang M."/>
        </authorList>
    </citation>
    <scope>NUCLEOTIDE SEQUENCE</scope>
    <source>
        <strain evidence="7">JM10B15</strain>
    </source>
</reference>
<feature type="transmembrane region" description="Helical" evidence="5">
    <location>
        <begin position="237"/>
        <end position="256"/>
    </location>
</feature>
<sequence length="285" mass="28989">MGLADWGRLIGLSLLWGGSFFFVEIALTGLPALSVVFGRVALGALCLAVMLGGRLPRGAAVWRALAVMGLLNNVIPFTLFAFAQGEISGALAAILNATTPLWTVVVAHLAGAEALTARRVAGIGFGFAGVVVMAGGGVGTVPAFLACLAAALSYAVASIWGRRLAGMGLQPLQAGFGQVASSAILIAPLWLVVDQPWVLPMPGLPVWGALAGIALLSTALAYALYFRLLASAGVVNLALVTFLIPVSAAALGAVFLGTRLGLPHVAGFALIAVGLWAVVRRSAKN</sequence>
<dbReference type="EMBL" id="JBALHR010000004">
    <property type="protein sequence ID" value="MEH7828458.1"/>
    <property type="molecule type" value="Genomic_DNA"/>
</dbReference>
<dbReference type="InterPro" id="IPR050638">
    <property type="entry name" value="AA-Vitamin_Transporters"/>
</dbReference>
<dbReference type="InterPro" id="IPR037185">
    <property type="entry name" value="EmrE-like"/>
</dbReference>
<name>A0ABU8BW39_9RHOB</name>
<feature type="transmembrane region" description="Helical" evidence="5">
    <location>
        <begin position="60"/>
        <end position="83"/>
    </location>
</feature>
<feature type="transmembrane region" description="Helical" evidence="5">
    <location>
        <begin position="117"/>
        <end position="135"/>
    </location>
</feature>
<dbReference type="PANTHER" id="PTHR32322:SF9">
    <property type="entry name" value="AMINO-ACID METABOLITE EFFLUX PUMP-RELATED"/>
    <property type="match status" value="1"/>
</dbReference>
<gene>
    <name evidence="7" type="ORF">V6590_09875</name>
</gene>
<feature type="transmembrane region" description="Helical" evidence="5">
    <location>
        <begin position="141"/>
        <end position="160"/>
    </location>
</feature>
<evidence type="ECO:0000256" key="1">
    <source>
        <dbReference type="ARBA" id="ARBA00004141"/>
    </source>
</evidence>
<feature type="transmembrane region" description="Helical" evidence="5">
    <location>
        <begin position="204"/>
        <end position="225"/>
    </location>
</feature>
<evidence type="ECO:0000256" key="4">
    <source>
        <dbReference type="ARBA" id="ARBA00023136"/>
    </source>
</evidence>
<keyword evidence="3 5" id="KW-1133">Transmembrane helix</keyword>
<feature type="transmembrane region" description="Helical" evidence="5">
    <location>
        <begin position="262"/>
        <end position="279"/>
    </location>
</feature>
<dbReference type="PANTHER" id="PTHR32322">
    <property type="entry name" value="INNER MEMBRANE TRANSPORTER"/>
    <property type="match status" value="1"/>
</dbReference>
<feature type="domain" description="EamA" evidence="6">
    <location>
        <begin position="144"/>
        <end position="279"/>
    </location>
</feature>
<dbReference type="SUPFAM" id="SSF103481">
    <property type="entry name" value="Multidrug resistance efflux transporter EmrE"/>
    <property type="match status" value="2"/>
</dbReference>
<organism evidence="7 8">
    <name type="scientific">Gemmobacter denitrificans</name>
    <dbReference type="NCBI Taxonomy" id="3123040"/>
    <lineage>
        <taxon>Bacteria</taxon>
        <taxon>Pseudomonadati</taxon>
        <taxon>Pseudomonadota</taxon>
        <taxon>Alphaproteobacteria</taxon>
        <taxon>Rhodobacterales</taxon>
        <taxon>Paracoccaceae</taxon>
        <taxon>Gemmobacter</taxon>
    </lineage>
</organism>
<dbReference type="Proteomes" id="UP001431963">
    <property type="component" value="Unassembled WGS sequence"/>
</dbReference>
<protein>
    <submittedName>
        <fullName evidence="7">DMT family transporter</fullName>
    </submittedName>
</protein>
<accession>A0ABU8BW39</accession>
<feature type="transmembrane region" description="Helical" evidence="5">
    <location>
        <begin position="9"/>
        <end position="30"/>
    </location>
</feature>
<feature type="transmembrane region" description="Helical" evidence="5">
    <location>
        <begin position="172"/>
        <end position="192"/>
    </location>
</feature>
<evidence type="ECO:0000256" key="3">
    <source>
        <dbReference type="ARBA" id="ARBA00022989"/>
    </source>
</evidence>
<comment type="subcellular location">
    <subcellularLocation>
        <location evidence="1">Membrane</location>
        <topology evidence="1">Multi-pass membrane protein</topology>
    </subcellularLocation>
</comment>
<dbReference type="Pfam" id="PF00892">
    <property type="entry name" value="EamA"/>
    <property type="match status" value="2"/>
</dbReference>
<keyword evidence="8" id="KW-1185">Reference proteome</keyword>
<feature type="transmembrane region" description="Helical" evidence="5">
    <location>
        <begin position="89"/>
        <end position="110"/>
    </location>
</feature>
<dbReference type="InterPro" id="IPR000620">
    <property type="entry name" value="EamA_dom"/>
</dbReference>
<comment type="caution">
    <text evidence="7">The sequence shown here is derived from an EMBL/GenBank/DDBJ whole genome shotgun (WGS) entry which is preliminary data.</text>
</comment>
<keyword evidence="2 5" id="KW-0812">Transmembrane</keyword>